<comment type="caution">
    <text evidence="2">The sequence shown here is derived from an EMBL/GenBank/DDBJ whole genome shotgun (WGS) entry which is preliminary data.</text>
</comment>
<feature type="compositionally biased region" description="Basic and acidic residues" evidence="1">
    <location>
        <begin position="16"/>
        <end position="32"/>
    </location>
</feature>
<dbReference type="Proteomes" id="UP000326458">
    <property type="component" value="Unassembled WGS sequence"/>
</dbReference>
<proteinExistence type="predicted"/>
<gene>
    <name evidence="2" type="ORF">FD754_011668</name>
</gene>
<feature type="non-terminal residue" evidence="2">
    <location>
        <position position="1"/>
    </location>
</feature>
<organism evidence="2 3">
    <name type="scientific">Muntiacus muntjak</name>
    <name type="common">Barking deer</name>
    <name type="synonym">Indian muntjac</name>
    <dbReference type="NCBI Taxonomy" id="9888"/>
    <lineage>
        <taxon>Eukaryota</taxon>
        <taxon>Metazoa</taxon>
        <taxon>Chordata</taxon>
        <taxon>Craniata</taxon>
        <taxon>Vertebrata</taxon>
        <taxon>Euteleostomi</taxon>
        <taxon>Mammalia</taxon>
        <taxon>Eutheria</taxon>
        <taxon>Laurasiatheria</taxon>
        <taxon>Artiodactyla</taxon>
        <taxon>Ruminantia</taxon>
        <taxon>Pecora</taxon>
        <taxon>Cervidae</taxon>
        <taxon>Muntiacinae</taxon>
        <taxon>Muntiacus</taxon>
    </lineage>
</organism>
<dbReference type="Gene3D" id="2.20.28.30">
    <property type="entry name" value="RNA polymerase ii, chain L"/>
    <property type="match status" value="1"/>
</dbReference>
<evidence type="ECO:0000313" key="2">
    <source>
        <dbReference type="EMBL" id="KAB0346811.1"/>
    </source>
</evidence>
<dbReference type="EMBL" id="VCEA01000002">
    <property type="protein sequence ID" value="KAB0346811.1"/>
    <property type="molecule type" value="Genomic_DNA"/>
</dbReference>
<feature type="region of interest" description="Disordered" evidence="1">
    <location>
        <begin position="1"/>
        <end position="32"/>
    </location>
</feature>
<name>A0A5N3VC79_MUNMU</name>
<keyword evidence="3" id="KW-1185">Reference proteome</keyword>
<dbReference type="AlphaFoldDB" id="A0A5N3VC79"/>
<accession>A0A5N3VC79</accession>
<sequence length="32" mass="3744">DTQNVQPPKQQPKIHIYGECHTENEIKSRDPI</sequence>
<reference evidence="2 3" key="1">
    <citation type="submission" date="2019-06" db="EMBL/GenBank/DDBJ databases">
        <title>Discovery of a novel chromosome fission-fusion reversal in muntjac.</title>
        <authorList>
            <person name="Mudd A.B."/>
            <person name="Bredeson J.V."/>
            <person name="Baum R."/>
            <person name="Hockemeyer D."/>
            <person name="Rokhsar D.S."/>
        </authorList>
    </citation>
    <scope>NUCLEOTIDE SEQUENCE [LARGE SCALE GENOMIC DNA]</scope>
    <source>
        <strain evidence="2">UTSW_UCB_Mm</strain>
        <tissue evidence="2">Fibroblast cell line</tissue>
    </source>
</reference>
<protein>
    <submittedName>
        <fullName evidence="2">Uncharacterized protein</fullName>
    </submittedName>
</protein>
<evidence type="ECO:0000256" key="1">
    <source>
        <dbReference type="SAM" id="MobiDB-lite"/>
    </source>
</evidence>
<evidence type="ECO:0000313" key="3">
    <source>
        <dbReference type="Proteomes" id="UP000326458"/>
    </source>
</evidence>